<evidence type="ECO:0000313" key="3">
    <source>
        <dbReference type="WBParaSite" id="PgB01_g012_t09"/>
    </source>
</evidence>
<dbReference type="PANTHER" id="PTHR31128:SF9">
    <property type="entry name" value="DUF3444 DOMAIN-CONTAINING PROTEIN-RELATED"/>
    <property type="match status" value="1"/>
</dbReference>
<proteinExistence type="predicted"/>
<accession>A0A914ZEF4</accession>
<dbReference type="Proteomes" id="UP000887569">
    <property type="component" value="Unplaced"/>
</dbReference>
<sequence>MPQRSEDSSEDGCPWNKRRSSVGSDKISLSPNAASSSSSGERTDVLPQKSPVPLNKPIVEPPILSDTLMWRYIGVLTRAEAEDAVKPPTEFRFYHQWEPTEKSNEVNRLPLTVFYRSSRNNPFHWLVRTMGEIIEDNVSKKREFLIRGYYIEHGGPMFPNLSTLVQFYENHSYNRNGYIDVFSVANC</sequence>
<reference evidence="3" key="1">
    <citation type="submission" date="2022-11" db="UniProtKB">
        <authorList>
            <consortium name="WormBaseParasite"/>
        </authorList>
    </citation>
    <scope>IDENTIFICATION</scope>
</reference>
<protein>
    <submittedName>
        <fullName evidence="3">SH2 domain-containing protein</fullName>
    </submittedName>
</protein>
<name>A0A914ZEF4_PARUN</name>
<evidence type="ECO:0000313" key="2">
    <source>
        <dbReference type="Proteomes" id="UP000887569"/>
    </source>
</evidence>
<dbReference type="PANTHER" id="PTHR31128">
    <property type="entry name" value="PROTEIN CBR-CLEC-135-RELATED"/>
    <property type="match status" value="1"/>
</dbReference>
<organism evidence="2 3">
    <name type="scientific">Parascaris univalens</name>
    <name type="common">Nematode worm</name>
    <dbReference type="NCBI Taxonomy" id="6257"/>
    <lineage>
        <taxon>Eukaryota</taxon>
        <taxon>Metazoa</taxon>
        <taxon>Ecdysozoa</taxon>
        <taxon>Nematoda</taxon>
        <taxon>Chromadorea</taxon>
        <taxon>Rhabditida</taxon>
        <taxon>Spirurina</taxon>
        <taxon>Ascaridomorpha</taxon>
        <taxon>Ascaridoidea</taxon>
        <taxon>Ascarididae</taxon>
        <taxon>Parascaris</taxon>
    </lineage>
</organism>
<keyword evidence="2" id="KW-1185">Reference proteome</keyword>
<evidence type="ECO:0000256" key="1">
    <source>
        <dbReference type="SAM" id="MobiDB-lite"/>
    </source>
</evidence>
<feature type="region of interest" description="Disordered" evidence="1">
    <location>
        <begin position="1"/>
        <end position="57"/>
    </location>
</feature>
<dbReference type="WBParaSite" id="PgB01_g012_t09">
    <property type="protein sequence ID" value="PgB01_g012_t09"/>
    <property type="gene ID" value="PgB01_g012"/>
</dbReference>
<dbReference type="AlphaFoldDB" id="A0A914ZEF4"/>
<feature type="compositionally biased region" description="Low complexity" evidence="1">
    <location>
        <begin position="28"/>
        <end position="39"/>
    </location>
</feature>